<accession>A0A2K9NK09</accession>
<dbReference type="Gene3D" id="3.10.450.40">
    <property type="match status" value="2"/>
</dbReference>
<protein>
    <recommendedName>
        <fullName evidence="2">PepSY domain-containing protein</fullName>
    </recommendedName>
</protein>
<feature type="chain" id="PRO_5014882013" description="PepSY domain-containing protein" evidence="1">
    <location>
        <begin position="24"/>
        <end position="178"/>
    </location>
</feature>
<keyword evidence="3" id="KW-0614">Plasmid</keyword>
<evidence type="ECO:0000313" key="4">
    <source>
        <dbReference type="Proteomes" id="UP000234752"/>
    </source>
</evidence>
<geneLocation type="plasmid" evidence="3 4">
    <name>unnamed1</name>
</geneLocation>
<dbReference type="Pfam" id="PF03413">
    <property type="entry name" value="PepSY"/>
    <property type="match status" value="2"/>
</dbReference>
<feature type="domain" description="PepSY" evidence="2">
    <location>
        <begin position="121"/>
        <end position="175"/>
    </location>
</feature>
<feature type="signal peptide" evidence="1">
    <location>
        <begin position="1"/>
        <end position="23"/>
    </location>
</feature>
<evidence type="ECO:0000256" key="1">
    <source>
        <dbReference type="SAM" id="SignalP"/>
    </source>
</evidence>
<keyword evidence="1" id="KW-0732">Signal</keyword>
<keyword evidence="4" id="KW-1185">Reference proteome</keyword>
<organism evidence="3 4">
    <name type="scientific">Niveispirillum cyanobacteriorum</name>
    <dbReference type="NCBI Taxonomy" id="1612173"/>
    <lineage>
        <taxon>Bacteria</taxon>
        <taxon>Pseudomonadati</taxon>
        <taxon>Pseudomonadota</taxon>
        <taxon>Alphaproteobacteria</taxon>
        <taxon>Rhodospirillales</taxon>
        <taxon>Azospirillaceae</taxon>
        <taxon>Niveispirillum</taxon>
    </lineage>
</organism>
<gene>
    <name evidence="3" type="ORF">C0V82_23975</name>
</gene>
<dbReference type="Proteomes" id="UP000234752">
    <property type="component" value="Plasmid unnamed1"/>
</dbReference>
<proteinExistence type="predicted"/>
<feature type="domain" description="PepSY" evidence="2">
    <location>
        <begin position="37"/>
        <end position="91"/>
    </location>
</feature>
<evidence type="ECO:0000259" key="2">
    <source>
        <dbReference type="Pfam" id="PF03413"/>
    </source>
</evidence>
<evidence type="ECO:0000313" key="3">
    <source>
        <dbReference type="EMBL" id="AUN33418.1"/>
    </source>
</evidence>
<dbReference type="AlphaFoldDB" id="A0A2K9NK09"/>
<dbReference type="EMBL" id="CP025613">
    <property type="protein sequence ID" value="AUN33418.1"/>
    <property type="molecule type" value="Genomic_DNA"/>
</dbReference>
<reference evidence="3 4" key="1">
    <citation type="submission" date="2017-12" db="EMBL/GenBank/DDBJ databases">
        <title>Genomes of bacteria within cyanobacterial aggregates.</title>
        <authorList>
            <person name="Cai H."/>
        </authorList>
    </citation>
    <scope>NUCLEOTIDE SEQUENCE [LARGE SCALE GENOMIC DNA]</scope>
    <source>
        <strain evidence="3 4">TH16</strain>
        <plasmid evidence="3 4">unnamed1</plasmid>
    </source>
</reference>
<name>A0A2K9NK09_9PROT</name>
<sequence>MQTMKMLLGTAALSLILAAPALAASSDSDIAAFRQAKVSLTQAIAQAEQQGKGKAVDVDFDTKNSVGLYQIDIVSGETVTRWDVDASNGKIASADKQTLATWAQQLGAGVEPRELTAASTSLAQAIGIAENKGGGKAIEAEVDHDNNRLTYEVEVLNGNGTRTIRVDGATGQVMADKS</sequence>
<dbReference type="KEGG" id="ncb:C0V82_23975"/>
<dbReference type="InterPro" id="IPR025711">
    <property type="entry name" value="PepSY"/>
</dbReference>